<feature type="non-terminal residue" evidence="1">
    <location>
        <position position="1"/>
    </location>
</feature>
<accession>A0A0F8ZN54</accession>
<comment type="caution">
    <text evidence="1">The sequence shown here is derived from an EMBL/GenBank/DDBJ whole genome shotgun (WGS) entry which is preliminary data.</text>
</comment>
<proteinExistence type="predicted"/>
<organism evidence="1">
    <name type="scientific">marine sediment metagenome</name>
    <dbReference type="NCBI Taxonomy" id="412755"/>
    <lineage>
        <taxon>unclassified sequences</taxon>
        <taxon>metagenomes</taxon>
        <taxon>ecological metagenomes</taxon>
    </lineage>
</organism>
<dbReference type="EMBL" id="LAZR01046976">
    <property type="protein sequence ID" value="KKK95288.1"/>
    <property type="molecule type" value="Genomic_DNA"/>
</dbReference>
<sequence>VISEHGDDTDKLVTVFIHELDVAAAQDGVVNADHTTLDFVANTAKVGDWIEIETDGTVWYINGLTADDGGITLA</sequence>
<gene>
    <name evidence="1" type="ORF">LCGC14_2674300</name>
</gene>
<protein>
    <submittedName>
        <fullName evidence="1">Uncharacterized protein</fullName>
    </submittedName>
</protein>
<dbReference type="AlphaFoldDB" id="A0A0F8ZN54"/>
<reference evidence="1" key="1">
    <citation type="journal article" date="2015" name="Nature">
        <title>Complex archaea that bridge the gap between prokaryotes and eukaryotes.</title>
        <authorList>
            <person name="Spang A."/>
            <person name="Saw J.H."/>
            <person name="Jorgensen S.L."/>
            <person name="Zaremba-Niedzwiedzka K."/>
            <person name="Martijn J."/>
            <person name="Lind A.E."/>
            <person name="van Eijk R."/>
            <person name="Schleper C."/>
            <person name="Guy L."/>
            <person name="Ettema T.J."/>
        </authorList>
    </citation>
    <scope>NUCLEOTIDE SEQUENCE</scope>
</reference>
<name>A0A0F8ZN54_9ZZZZ</name>
<evidence type="ECO:0000313" key="1">
    <source>
        <dbReference type="EMBL" id="KKK95288.1"/>
    </source>
</evidence>